<evidence type="ECO:0000256" key="1">
    <source>
        <dbReference type="ARBA" id="ARBA00004651"/>
    </source>
</evidence>
<dbReference type="GO" id="GO:0005886">
    <property type="term" value="C:plasma membrane"/>
    <property type="evidence" value="ECO:0007669"/>
    <property type="project" value="UniProtKB-SubCell"/>
</dbReference>
<keyword evidence="8 11" id="KW-0675">Receptor</keyword>
<evidence type="ECO:0000256" key="5">
    <source>
        <dbReference type="ARBA" id="ARBA00022725"/>
    </source>
</evidence>
<evidence type="ECO:0000256" key="4">
    <source>
        <dbReference type="ARBA" id="ARBA00022692"/>
    </source>
</evidence>
<keyword evidence="9" id="KW-0807">Transducer</keyword>
<evidence type="ECO:0000256" key="9">
    <source>
        <dbReference type="ARBA" id="ARBA00023224"/>
    </source>
</evidence>
<evidence type="ECO:0000256" key="7">
    <source>
        <dbReference type="ARBA" id="ARBA00023136"/>
    </source>
</evidence>
<feature type="transmembrane region" description="Helical" evidence="10">
    <location>
        <begin position="12"/>
        <end position="31"/>
    </location>
</feature>
<evidence type="ECO:0000313" key="12">
    <source>
        <dbReference type="Proteomes" id="UP000242457"/>
    </source>
</evidence>
<protein>
    <submittedName>
        <fullName evidence="11">Odorant receptor 67c</fullName>
    </submittedName>
</protein>
<feature type="transmembrane region" description="Helical" evidence="10">
    <location>
        <begin position="75"/>
        <end position="93"/>
    </location>
</feature>
<evidence type="ECO:0000256" key="6">
    <source>
        <dbReference type="ARBA" id="ARBA00022989"/>
    </source>
</evidence>
<keyword evidence="5" id="KW-0552">Olfaction</keyword>
<comment type="subcellular location">
    <subcellularLocation>
        <location evidence="1">Cell membrane</location>
        <topology evidence="1">Multi-pass membrane protein</topology>
    </subcellularLocation>
</comment>
<feature type="transmembrane region" description="Helical" evidence="10">
    <location>
        <begin position="38"/>
        <end position="55"/>
    </location>
</feature>
<sequence>MSSNKVGGDLSITVMTFYMKVVGFWIASNCVEERRRNLTISYTFFAVFFAMATEARDLYFTWGNFSEDTSLMSRLIFTFHLISCMCQLLMFTYSCDCLIRDSTNIANATYNSLWSFMPMDKYGKMLRKDLILVIMRSKSPCYLTALGFFPVSLETYISFLLKLTGVWMTVNEGEKRGRRIAMAYTFLIQVYGLYLNIGDICYSLDDLSLLTVQQIGIAYTCNDNFLCVLNMHVVCQFRILQHRLSKLWSIIDERADKINYASKCYEALKECIRHHQSLIEFCDKLEYVYTLPIFAHVVVFSLLMCFDTYEIFLLMSSTLSYFTLMRESSKDK</sequence>
<evidence type="ECO:0000256" key="8">
    <source>
        <dbReference type="ARBA" id="ARBA00023170"/>
    </source>
</evidence>
<proteinExistence type="predicted"/>
<keyword evidence="7 10" id="KW-0472">Membrane</keyword>
<dbReference type="GO" id="GO:0004984">
    <property type="term" value="F:olfactory receptor activity"/>
    <property type="evidence" value="ECO:0007669"/>
    <property type="project" value="InterPro"/>
</dbReference>
<keyword evidence="4 10" id="KW-0812">Transmembrane</keyword>
<dbReference type="Proteomes" id="UP000242457">
    <property type="component" value="Unassembled WGS sequence"/>
</dbReference>
<name>A0A2A3E624_APICC</name>
<dbReference type="EMBL" id="KZ288357">
    <property type="protein sequence ID" value="PBC27160.1"/>
    <property type="molecule type" value="Genomic_DNA"/>
</dbReference>
<dbReference type="InterPro" id="IPR004117">
    <property type="entry name" value="7tm6_olfct_rcpt"/>
</dbReference>
<evidence type="ECO:0000256" key="3">
    <source>
        <dbReference type="ARBA" id="ARBA00022606"/>
    </source>
</evidence>
<accession>A0A2A3E624</accession>
<dbReference type="AlphaFoldDB" id="A0A2A3E624"/>
<evidence type="ECO:0000256" key="10">
    <source>
        <dbReference type="SAM" id="Phobius"/>
    </source>
</evidence>
<feature type="transmembrane region" description="Helical" evidence="10">
    <location>
        <begin position="293"/>
        <end position="322"/>
    </location>
</feature>
<organism evidence="11 12">
    <name type="scientific">Apis cerana cerana</name>
    <name type="common">Oriental honeybee</name>
    <dbReference type="NCBI Taxonomy" id="94128"/>
    <lineage>
        <taxon>Eukaryota</taxon>
        <taxon>Metazoa</taxon>
        <taxon>Ecdysozoa</taxon>
        <taxon>Arthropoda</taxon>
        <taxon>Hexapoda</taxon>
        <taxon>Insecta</taxon>
        <taxon>Pterygota</taxon>
        <taxon>Neoptera</taxon>
        <taxon>Endopterygota</taxon>
        <taxon>Hymenoptera</taxon>
        <taxon>Apocrita</taxon>
        <taxon>Aculeata</taxon>
        <taxon>Apoidea</taxon>
        <taxon>Anthophila</taxon>
        <taxon>Apidae</taxon>
        <taxon>Apis</taxon>
    </lineage>
</organism>
<evidence type="ECO:0000256" key="2">
    <source>
        <dbReference type="ARBA" id="ARBA00022475"/>
    </source>
</evidence>
<reference evidence="11 12" key="1">
    <citation type="submission" date="2014-07" db="EMBL/GenBank/DDBJ databases">
        <title>Genomic and transcriptomic analysis on Apis cerana provide comprehensive insights into honey bee biology.</title>
        <authorList>
            <person name="Diao Q."/>
            <person name="Sun L."/>
            <person name="Zheng H."/>
            <person name="Zheng H."/>
            <person name="Xu S."/>
            <person name="Wang S."/>
            <person name="Zeng Z."/>
            <person name="Hu F."/>
            <person name="Su S."/>
            <person name="Wu J."/>
        </authorList>
    </citation>
    <scope>NUCLEOTIDE SEQUENCE [LARGE SCALE GENOMIC DNA]</scope>
    <source>
        <tissue evidence="11">Pupae without intestine</tissue>
    </source>
</reference>
<gene>
    <name evidence="11" type="ORF">APICC_09939</name>
</gene>
<evidence type="ECO:0000313" key="11">
    <source>
        <dbReference type="EMBL" id="PBC27160.1"/>
    </source>
</evidence>
<dbReference type="OrthoDB" id="8185860at2759"/>
<keyword evidence="12" id="KW-1185">Reference proteome</keyword>
<keyword evidence="6 10" id="KW-1133">Transmembrane helix</keyword>
<dbReference type="GO" id="GO:0007165">
    <property type="term" value="P:signal transduction"/>
    <property type="evidence" value="ECO:0007669"/>
    <property type="project" value="UniProtKB-KW"/>
</dbReference>
<keyword evidence="2" id="KW-1003">Cell membrane</keyword>
<dbReference type="PANTHER" id="PTHR21137:SF35">
    <property type="entry name" value="ODORANT RECEPTOR 19A-RELATED"/>
    <property type="match status" value="1"/>
</dbReference>
<dbReference type="PANTHER" id="PTHR21137">
    <property type="entry name" value="ODORANT RECEPTOR"/>
    <property type="match status" value="1"/>
</dbReference>
<dbReference type="Pfam" id="PF02949">
    <property type="entry name" value="7tm_6"/>
    <property type="match status" value="2"/>
</dbReference>
<dbReference type="GO" id="GO:0005549">
    <property type="term" value="F:odorant binding"/>
    <property type="evidence" value="ECO:0007669"/>
    <property type="project" value="InterPro"/>
</dbReference>
<keyword evidence="3" id="KW-0716">Sensory transduction</keyword>